<keyword evidence="1" id="KW-0812">Transmembrane</keyword>
<gene>
    <name evidence="2" type="ORF">PMAYCL1PPCAC_15863</name>
</gene>
<protein>
    <recommendedName>
        <fullName evidence="4">G protein-coupled receptor</fullName>
    </recommendedName>
</protein>
<dbReference type="AlphaFoldDB" id="A0AAN5CJT0"/>
<feature type="transmembrane region" description="Helical" evidence="1">
    <location>
        <begin position="13"/>
        <end position="40"/>
    </location>
</feature>
<dbReference type="Proteomes" id="UP001328107">
    <property type="component" value="Unassembled WGS sequence"/>
</dbReference>
<name>A0AAN5CJT0_9BILA</name>
<evidence type="ECO:0000256" key="1">
    <source>
        <dbReference type="SAM" id="Phobius"/>
    </source>
</evidence>
<evidence type="ECO:0000313" key="3">
    <source>
        <dbReference type="Proteomes" id="UP001328107"/>
    </source>
</evidence>
<keyword evidence="3" id="KW-1185">Reference proteome</keyword>
<dbReference type="PANTHER" id="PTHR22718">
    <property type="entry name" value="SERPENTINE RECEPTOR, CLASS X"/>
    <property type="match status" value="1"/>
</dbReference>
<evidence type="ECO:0008006" key="4">
    <source>
        <dbReference type="Google" id="ProtNLM"/>
    </source>
</evidence>
<dbReference type="PANTHER" id="PTHR22718:SF25">
    <property type="entry name" value="G-PROTEIN COUPLED RECEPTORS FAMILY 1 PROFILE DOMAIN-CONTAINING PROTEIN"/>
    <property type="match status" value="1"/>
</dbReference>
<comment type="caution">
    <text evidence="2">The sequence shown here is derived from an EMBL/GenBank/DDBJ whole genome shotgun (WGS) entry which is preliminary data.</text>
</comment>
<feature type="non-terminal residue" evidence="2">
    <location>
        <position position="1"/>
    </location>
</feature>
<proteinExistence type="predicted"/>
<evidence type="ECO:0000313" key="2">
    <source>
        <dbReference type="EMBL" id="GMR45668.1"/>
    </source>
</evidence>
<dbReference type="EMBL" id="BTRK01000004">
    <property type="protein sequence ID" value="GMR45668.1"/>
    <property type="molecule type" value="Genomic_DNA"/>
</dbReference>
<feature type="transmembrane region" description="Helical" evidence="1">
    <location>
        <begin position="52"/>
        <end position="77"/>
    </location>
</feature>
<keyword evidence="1" id="KW-1133">Transmembrane helix</keyword>
<feature type="non-terminal residue" evidence="2">
    <location>
        <position position="136"/>
    </location>
</feature>
<organism evidence="2 3">
    <name type="scientific">Pristionchus mayeri</name>
    <dbReference type="NCBI Taxonomy" id="1317129"/>
    <lineage>
        <taxon>Eukaryota</taxon>
        <taxon>Metazoa</taxon>
        <taxon>Ecdysozoa</taxon>
        <taxon>Nematoda</taxon>
        <taxon>Chromadorea</taxon>
        <taxon>Rhabditida</taxon>
        <taxon>Rhabditina</taxon>
        <taxon>Diplogasteromorpha</taxon>
        <taxon>Diplogasteroidea</taxon>
        <taxon>Neodiplogasteridae</taxon>
        <taxon>Pristionchus</taxon>
    </lineage>
</organism>
<keyword evidence="1" id="KW-0472">Membrane</keyword>
<reference evidence="3" key="1">
    <citation type="submission" date="2022-10" db="EMBL/GenBank/DDBJ databases">
        <title>Genome assembly of Pristionchus species.</title>
        <authorList>
            <person name="Yoshida K."/>
            <person name="Sommer R.J."/>
        </authorList>
    </citation>
    <scope>NUCLEOTIDE SEQUENCE [LARGE SCALE GENOMIC DNA]</scope>
    <source>
        <strain evidence="3">RS5460</strain>
    </source>
</reference>
<sequence length="136" mass="15305">GTGLVTIRNTGKYISLLVLESLFGVIVVVSNLTLIVILVIGWRKLLKNDFYIVLANLLVCTSLKAFVELGFIIPYYAMQGDGAKRTGYFSGYYELVIFNISVLADYGCLHKKYKYHTVFRSPFLLVTHCCESSHHS</sequence>
<feature type="transmembrane region" description="Helical" evidence="1">
    <location>
        <begin position="89"/>
        <end position="109"/>
    </location>
</feature>
<accession>A0AAN5CJT0</accession>